<dbReference type="RefSeq" id="WP_114489561.1">
    <property type="nucleotide sequence ID" value="NZ_SOEF01000032.1"/>
</dbReference>
<keyword evidence="1" id="KW-0732">Signal</keyword>
<evidence type="ECO:0008006" key="4">
    <source>
        <dbReference type="Google" id="ProtNLM"/>
    </source>
</evidence>
<dbReference type="Proteomes" id="UP000295472">
    <property type="component" value="Unassembled WGS sequence"/>
</dbReference>
<organism evidence="2 3">
    <name type="scientific">Halanaerobium congolense</name>
    <dbReference type="NCBI Taxonomy" id="54121"/>
    <lineage>
        <taxon>Bacteria</taxon>
        <taxon>Bacillati</taxon>
        <taxon>Bacillota</taxon>
        <taxon>Clostridia</taxon>
        <taxon>Halanaerobiales</taxon>
        <taxon>Halanaerobiaceae</taxon>
        <taxon>Halanaerobium</taxon>
    </lineage>
</organism>
<name>A0A4R8GHK6_9FIRM</name>
<protein>
    <recommendedName>
        <fullName evidence="4">Peptidase YpeB-like protein</fullName>
    </recommendedName>
</protein>
<evidence type="ECO:0000313" key="2">
    <source>
        <dbReference type="EMBL" id="TDX39338.1"/>
    </source>
</evidence>
<gene>
    <name evidence="2" type="ORF">C7954_1327</name>
</gene>
<proteinExistence type="predicted"/>
<dbReference type="AlphaFoldDB" id="A0A4R8GHK6"/>
<reference evidence="2 3" key="1">
    <citation type="submission" date="2019-03" db="EMBL/GenBank/DDBJ databases">
        <title>Subsurface microbial communities from deep shales in Ohio and West Virginia, USA.</title>
        <authorList>
            <person name="Wrighton K."/>
        </authorList>
    </citation>
    <scope>NUCLEOTIDE SEQUENCE [LARGE SCALE GENOMIC DNA]</scope>
    <source>
        <strain evidence="2 3">DSMZ 11287</strain>
    </source>
</reference>
<evidence type="ECO:0000313" key="3">
    <source>
        <dbReference type="Proteomes" id="UP000295472"/>
    </source>
</evidence>
<accession>A0A4R8GHK6</accession>
<dbReference type="GeneID" id="57013532"/>
<feature type="signal peptide" evidence="1">
    <location>
        <begin position="1"/>
        <end position="25"/>
    </location>
</feature>
<feature type="chain" id="PRO_5020264749" description="Peptidase YpeB-like protein" evidence="1">
    <location>
        <begin position="26"/>
        <end position="264"/>
    </location>
</feature>
<evidence type="ECO:0000256" key="1">
    <source>
        <dbReference type="SAM" id="SignalP"/>
    </source>
</evidence>
<dbReference type="EMBL" id="SOEF01000032">
    <property type="protein sequence ID" value="TDX39338.1"/>
    <property type="molecule type" value="Genomic_DNA"/>
</dbReference>
<comment type="caution">
    <text evidence="2">The sequence shown here is derived from an EMBL/GenBank/DDBJ whole genome shotgun (WGS) entry which is preliminary data.</text>
</comment>
<sequence length="264" mass="29793">MFKNKIFIVLIALLLVAGIYSAVGAHSGSSNNNMMGNGYNGQMNGFNNYPDNNQGNYGMMGPNGMMGMMGRGMGYGGMMRGYGQGINRNIDYSLSALGMTEEEVKDLAVELVDRQFGSDYQISDIFIFNDSPYYISVVEKDSDQGVFELLFDPYRKVIYPEYGPNMMWNTENGMSYMMGWSAPVEENMMPRQEVLENAEKFAQANDFMIEDEGHQFPGYYTFHTADTNDNTTGMLSVNSYTGQVWYHNWHGDLAEVISVKEHQE</sequence>